<gene>
    <name evidence="4" type="ORF">EKO27_g8559</name>
</gene>
<dbReference type="STRING" id="363999.A0A439CWE8"/>
<evidence type="ECO:0000313" key="5">
    <source>
        <dbReference type="Proteomes" id="UP000286045"/>
    </source>
</evidence>
<dbReference type="InterPro" id="IPR036318">
    <property type="entry name" value="FAD-bd_PCMH-like_sf"/>
</dbReference>
<feature type="domain" description="FAD linked oxidase N-terminal" evidence="3">
    <location>
        <begin position="86"/>
        <end position="204"/>
    </location>
</feature>
<proteinExistence type="inferred from homology"/>
<dbReference type="GO" id="GO:0016491">
    <property type="term" value="F:oxidoreductase activity"/>
    <property type="evidence" value="ECO:0007669"/>
    <property type="project" value="UniProtKB-KW"/>
</dbReference>
<comment type="similarity">
    <text evidence="1">Belongs to the oxygen-dependent FAD-linked oxidoreductase family.</text>
</comment>
<dbReference type="Gene3D" id="3.30.465.10">
    <property type="match status" value="1"/>
</dbReference>
<keyword evidence="2" id="KW-0560">Oxidoreductase</keyword>
<dbReference type="Pfam" id="PF01565">
    <property type="entry name" value="FAD_binding_4"/>
    <property type="match status" value="1"/>
</dbReference>
<dbReference type="AlphaFoldDB" id="A0A439CWE8"/>
<dbReference type="GO" id="GO:0050660">
    <property type="term" value="F:flavin adenine dinucleotide binding"/>
    <property type="evidence" value="ECO:0007669"/>
    <property type="project" value="InterPro"/>
</dbReference>
<reference evidence="4 5" key="1">
    <citation type="submission" date="2018-12" db="EMBL/GenBank/DDBJ databases">
        <title>Draft genome sequence of Xylaria grammica IHI A82.</title>
        <authorList>
            <person name="Buettner E."/>
            <person name="Kellner H."/>
        </authorList>
    </citation>
    <scope>NUCLEOTIDE SEQUENCE [LARGE SCALE GENOMIC DNA]</scope>
    <source>
        <strain evidence="4 5">IHI A82</strain>
    </source>
</reference>
<dbReference type="PANTHER" id="PTHR13878:SF91">
    <property type="entry name" value="FAD BINDING DOMAIN PROTEIN (AFU_ORTHOLOGUE AFUA_6G12070)-RELATED"/>
    <property type="match status" value="1"/>
</dbReference>
<evidence type="ECO:0000259" key="3">
    <source>
        <dbReference type="Pfam" id="PF01565"/>
    </source>
</evidence>
<dbReference type="InterPro" id="IPR050432">
    <property type="entry name" value="FAD-linked_Oxidoreductases_BP"/>
</dbReference>
<dbReference type="PANTHER" id="PTHR13878">
    <property type="entry name" value="GULONOLACTONE OXIDASE"/>
    <property type="match status" value="1"/>
</dbReference>
<accession>A0A439CWE8</accession>
<protein>
    <recommendedName>
        <fullName evidence="3">FAD linked oxidase N-terminal domain-containing protein</fullName>
    </recommendedName>
</protein>
<keyword evidence="5" id="KW-1185">Reference proteome</keyword>
<comment type="caution">
    <text evidence="4">The sequence shown here is derived from an EMBL/GenBank/DDBJ whole genome shotgun (WGS) entry which is preliminary data.</text>
</comment>
<evidence type="ECO:0000313" key="4">
    <source>
        <dbReference type="EMBL" id="RWA06554.1"/>
    </source>
</evidence>
<dbReference type="EMBL" id="RYZI01000327">
    <property type="protein sequence ID" value="RWA06554.1"/>
    <property type="molecule type" value="Genomic_DNA"/>
</dbReference>
<evidence type="ECO:0000256" key="2">
    <source>
        <dbReference type="ARBA" id="ARBA00023002"/>
    </source>
</evidence>
<dbReference type="InterPro" id="IPR006094">
    <property type="entry name" value="Oxid_FAD_bind_N"/>
</dbReference>
<organism evidence="4 5">
    <name type="scientific">Xylaria grammica</name>
    <dbReference type="NCBI Taxonomy" id="363999"/>
    <lineage>
        <taxon>Eukaryota</taxon>
        <taxon>Fungi</taxon>
        <taxon>Dikarya</taxon>
        <taxon>Ascomycota</taxon>
        <taxon>Pezizomycotina</taxon>
        <taxon>Sordariomycetes</taxon>
        <taxon>Xylariomycetidae</taxon>
        <taxon>Xylariales</taxon>
        <taxon>Xylariaceae</taxon>
        <taxon>Xylaria</taxon>
    </lineage>
</organism>
<evidence type="ECO:0000256" key="1">
    <source>
        <dbReference type="ARBA" id="ARBA00005466"/>
    </source>
</evidence>
<dbReference type="SUPFAM" id="SSF56176">
    <property type="entry name" value="FAD-binding/transporter-associated domain-like"/>
    <property type="match status" value="1"/>
</dbReference>
<dbReference type="InterPro" id="IPR016169">
    <property type="entry name" value="FAD-bd_PCMH_sub2"/>
</dbReference>
<name>A0A439CWE8_9PEZI</name>
<dbReference type="Proteomes" id="UP000286045">
    <property type="component" value="Unassembled WGS sequence"/>
</dbReference>
<sequence length="263" mass="27945">MPYGLSSFNGALSADRWWLTDCRETIGQDLLWRIVSLRDDPRIIIQSDDTLLSVTVMSPLSLNSSCSPYTAPSASCTLGNLASYAVNKKDIRVSIKNIGHGYLRRSASKGSLALRTYNLKDISFSNYTSAYYTGLAVKLGAGVRAFKAYKSAFGHGLRVTSPTVGLVGGWVLGGGRGTSSSLYRLGADNNLEYDVVTTEGRHLVASPSENSELFWAMNGGGGDAYAVVISRTTSAHLGGPVAGVEMTFTNTGDDDAYSAAVKA</sequence>